<evidence type="ECO:0000313" key="3">
    <source>
        <dbReference type="EMBL" id="MBB5346547.1"/>
    </source>
</evidence>
<dbReference type="SMART" id="SM00363">
    <property type="entry name" value="S4"/>
    <property type="match status" value="1"/>
</dbReference>
<gene>
    <name evidence="3" type="ORF">HNQ81_000254</name>
</gene>
<feature type="domain" description="RNA-binding S4" evidence="2">
    <location>
        <begin position="15"/>
        <end position="76"/>
    </location>
</feature>
<dbReference type="Gene3D" id="3.10.290.10">
    <property type="entry name" value="RNA-binding S4 domain"/>
    <property type="match status" value="1"/>
</dbReference>
<dbReference type="CDD" id="cd00165">
    <property type="entry name" value="S4"/>
    <property type="match status" value="1"/>
</dbReference>
<dbReference type="GO" id="GO:0003723">
    <property type="term" value="F:RNA binding"/>
    <property type="evidence" value="ECO:0007669"/>
    <property type="project" value="UniProtKB-KW"/>
</dbReference>
<protein>
    <submittedName>
        <fullName evidence="3">Ribosome-associated protein</fullName>
    </submittedName>
</protein>
<dbReference type="EMBL" id="JACHEO010000001">
    <property type="protein sequence ID" value="MBB5346547.1"/>
    <property type="molecule type" value="Genomic_DNA"/>
</dbReference>
<dbReference type="AlphaFoldDB" id="A0A840UJM7"/>
<evidence type="ECO:0000256" key="1">
    <source>
        <dbReference type="PROSITE-ProRule" id="PRU00182"/>
    </source>
</evidence>
<dbReference type="RefSeq" id="WP_183347490.1">
    <property type="nucleotide sequence ID" value="NZ_JACHEO010000001.1"/>
</dbReference>
<dbReference type="PROSITE" id="PS50889">
    <property type="entry name" value="S4"/>
    <property type="match status" value="1"/>
</dbReference>
<name>A0A840UJM7_9BACT</name>
<comment type="caution">
    <text evidence="3">The sequence shown here is derived from an EMBL/GenBank/DDBJ whole genome shotgun (WGS) entry which is preliminary data.</text>
</comment>
<evidence type="ECO:0000313" key="4">
    <source>
        <dbReference type="Proteomes" id="UP000539642"/>
    </source>
</evidence>
<dbReference type="SUPFAM" id="SSF55174">
    <property type="entry name" value="Alpha-L RNA-binding motif"/>
    <property type="match status" value="1"/>
</dbReference>
<dbReference type="Proteomes" id="UP000539642">
    <property type="component" value="Unassembled WGS sequence"/>
</dbReference>
<dbReference type="InterPro" id="IPR036986">
    <property type="entry name" value="S4_RNA-bd_sf"/>
</dbReference>
<keyword evidence="1" id="KW-0694">RNA-binding</keyword>
<dbReference type="InterPro" id="IPR002942">
    <property type="entry name" value="S4_RNA-bd"/>
</dbReference>
<proteinExistence type="predicted"/>
<sequence length="76" mass="8580">MQREITNVPVVRTPIRLGQFLKLANLVQDGVEAKIRIQHGEVQVNGMKETRRGRQLAMNDVVEVNGLACRVSLQQE</sequence>
<evidence type="ECO:0000259" key="2">
    <source>
        <dbReference type="SMART" id="SM00363"/>
    </source>
</evidence>
<dbReference type="Pfam" id="PF13275">
    <property type="entry name" value="S4_2"/>
    <property type="match status" value="1"/>
</dbReference>
<keyword evidence="4" id="KW-1185">Reference proteome</keyword>
<accession>A0A840UJM7</accession>
<reference evidence="3 4" key="1">
    <citation type="submission" date="2020-08" db="EMBL/GenBank/DDBJ databases">
        <title>Genomic Encyclopedia of Type Strains, Phase IV (KMG-IV): sequencing the most valuable type-strain genomes for metagenomic binning, comparative biology and taxonomic classification.</title>
        <authorList>
            <person name="Goeker M."/>
        </authorList>
    </citation>
    <scope>NUCLEOTIDE SEQUENCE [LARGE SCALE GENOMIC DNA]</scope>
    <source>
        <strain evidence="3 4">DSM 28570</strain>
    </source>
</reference>
<organism evidence="3 4">
    <name type="scientific">Desulfoprunum benzoelyticum</name>
    <dbReference type="NCBI Taxonomy" id="1506996"/>
    <lineage>
        <taxon>Bacteria</taxon>
        <taxon>Pseudomonadati</taxon>
        <taxon>Thermodesulfobacteriota</taxon>
        <taxon>Desulfobulbia</taxon>
        <taxon>Desulfobulbales</taxon>
        <taxon>Desulfobulbaceae</taxon>
        <taxon>Desulfoprunum</taxon>
    </lineage>
</organism>